<proteinExistence type="predicted"/>
<keyword evidence="2" id="KW-0663">Pyridoxal phosphate</keyword>
<dbReference type="Pfam" id="PF02784">
    <property type="entry name" value="Orn_Arg_deC_N"/>
    <property type="match status" value="1"/>
</dbReference>
<dbReference type="Gene3D" id="3.20.20.10">
    <property type="entry name" value="Alanine racemase"/>
    <property type="match status" value="1"/>
</dbReference>
<dbReference type="SUPFAM" id="SSF50621">
    <property type="entry name" value="Alanine racemase C-terminal domain-like"/>
    <property type="match status" value="1"/>
</dbReference>
<name>A0AAI9F203_9BACT</name>
<accession>A0AAI9F203</accession>
<evidence type="ECO:0000313" key="5">
    <source>
        <dbReference type="Proteomes" id="UP000003288"/>
    </source>
</evidence>
<dbReference type="InterPro" id="IPR029066">
    <property type="entry name" value="PLP-binding_barrel"/>
</dbReference>
<evidence type="ECO:0000256" key="1">
    <source>
        <dbReference type="ARBA" id="ARBA00001933"/>
    </source>
</evidence>
<dbReference type="InterPro" id="IPR022644">
    <property type="entry name" value="De-COase2_N"/>
</dbReference>
<evidence type="ECO:0000256" key="2">
    <source>
        <dbReference type="ARBA" id="ARBA00022898"/>
    </source>
</evidence>
<reference evidence="4 5" key="1">
    <citation type="journal article" date="2011" name="Stand. Genomic Sci.">
        <title>Draft genome sequence of Caminibacter mediatlanticus strain TB-2, an epsilonproteobacterium isolated from a deep-sea hydrothermal vent.</title>
        <authorList>
            <person name="Giovannelli D."/>
            <person name="Ferriera S."/>
            <person name="Johnson J."/>
            <person name="Kravitz S."/>
            <person name="Perez-Rodriguez I."/>
            <person name="Ricci J."/>
            <person name="O'Brien C."/>
            <person name="Voordeckers J.W."/>
            <person name="Bini E."/>
            <person name="Vetriani C."/>
        </authorList>
    </citation>
    <scope>NUCLEOTIDE SEQUENCE [LARGE SCALE GENOMIC DNA]</scope>
    <source>
        <strain evidence="4 5">TB-2</strain>
    </source>
</reference>
<protein>
    <submittedName>
        <fullName evidence="4">Orn/DAP/Arg decarboxylase, family 2</fullName>
    </submittedName>
</protein>
<dbReference type="AlphaFoldDB" id="A0AAI9F203"/>
<organism evidence="4 5">
    <name type="scientific">Caminibacter mediatlanticus TB-2</name>
    <dbReference type="NCBI Taxonomy" id="391592"/>
    <lineage>
        <taxon>Bacteria</taxon>
        <taxon>Pseudomonadati</taxon>
        <taxon>Campylobacterota</taxon>
        <taxon>Epsilonproteobacteria</taxon>
        <taxon>Nautiliales</taxon>
        <taxon>Nautiliaceae</taxon>
        <taxon>Caminibacter</taxon>
    </lineage>
</organism>
<evidence type="ECO:0000313" key="4">
    <source>
        <dbReference type="EMBL" id="EDM23091.1"/>
    </source>
</evidence>
<dbReference type="GO" id="GO:0009089">
    <property type="term" value="P:lysine biosynthetic process via diaminopimelate"/>
    <property type="evidence" value="ECO:0007669"/>
    <property type="project" value="TreeGrafter"/>
</dbReference>
<dbReference type="InterPro" id="IPR009006">
    <property type="entry name" value="Ala_racemase/Decarboxylase_C"/>
</dbReference>
<sequence length="443" mass="50755">MYKKPVIEKIDTFASKVPSSPYKTQRIKKEIDGVDVYDLVKEFGSPLFVFSERDIENKYLEFKEAFSSRYPDVEFWWSYKTNYLGAICKVFHKLGSKAEVVSEFEYQKARHLGIDGKDIIFNGPYKSKEALEVAVKEGAKIHIDHWDEINDLEEIADKLGVNIPVAIRCNMNTGVYPLWSRFGFNIDNNEAYDAIKRIYEGKKLYLIGLHTHIGTFMLSADAYRVAAKKLTELKNRVEEEFGFNIEYLDLGGGFASKNRLKGVYQPPEVIVPTPDDYAIAITDTIYATNKGNLPKLYLETGRALIDEAGYLLTSVFASKRLPDGKVSYILDAGVNLLYTSFWYNFDIFLSKKYDDISELSILNGPLCMNIDVIADNIYLPPLNRGDVVTIAPVGAYNVTQWMQFIRYRPAVVLIDKNSNPHLIREKEDLEDIIKRERIPEYLK</sequence>
<dbReference type="Gene3D" id="2.40.37.10">
    <property type="entry name" value="Lyase, Ornithine Decarboxylase, Chain A, domain 1"/>
    <property type="match status" value="1"/>
</dbReference>
<dbReference type="GO" id="GO:0008836">
    <property type="term" value="F:diaminopimelate decarboxylase activity"/>
    <property type="evidence" value="ECO:0007669"/>
    <property type="project" value="TreeGrafter"/>
</dbReference>
<dbReference type="PANTHER" id="PTHR43727">
    <property type="entry name" value="DIAMINOPIMELATE DECARBOXYLASE"/>
    <property type="match status" value="1"/>
</dbReference>
<dbReference type="RefSeq" id="WP_007475367.1">
    <property type="nucleotide sequence ID" value="NZ_ABCJ01000010.1"/>
</dbReference>
<dbReference type="CDD" id="cd06841">
    <property type="entry name" value="PLPDE_III_MccE_like"/>
    <property type="match status" value="1"/>
</dbReference>
<dbReference type="Proteomes" id="UP000003288">
    <property type="component" value="Unassembled WGS sequence"/>
</dbReference>
<comment type="caution">
    <text evidence="4">The sequence shown here is derived from an EMBL/GenBank/DDBJ whole genome shotgun (WGS) entry which is preliminary data.</text>
</comment>
<gene>
    <name evidence="4" type="ORF">CMTB2_00169</name>
</gene>
<comment type="cofactor">
    <cofactor evidence="1">
        <name>pyridoxal 5'-phosphate</name>
        <dbReference type="ChEBI" id="CHEBI:597326"/>
    </cofactor>
</comment>
<evidence type="ECO:0000259" key="3">
    <source>
        <dbReference type="Pfam" id="PF02784"/>
    </source>
</evidence>
<feature type="domain" description="Orn/DAP/Arg decarboxylase 2 N-terminal" evidence="3">
    <location>
        <begin position="54"/>
        <end position="304"/>
    </location>
</feature>
<dbReference type="SUPFAM" id="SSF51419">
    <property type="entry name" value="PLP-binding barrel"/>
    <property type="match status" value="1"/>
</dbReference>
<dbReference type="EMBL" id="ABCJ01000010">
    <property type="protein sequence ID" value="EDM23091.1"/>
    <property type="molecule type" value="Genomic_DNA"/>
</dbReference>
<dbReference type="PANTHER" id="PTHR43727:SF2">
    <property type="entry name" value="GROUP IV DECARBOXYLASE"/>
    <property type="match status" value="1"/>
</dbReference>